<dbReference type="OrthoDB" id="3497025at2"/>
<dbReference type="PANTHER" id="PTHR42693">
    <property type="entry name" value="ARYLSULFATASE FAMILY MEMBER"/>
    <property type="match status" value="1"/>
</dbReference>
<dbReference type="InterPro" id="IPR029052">
    <property type="entry name" value="Metallo-depent_PP-like"/>
</dbReference>
<keyword evidence="2 5" id="KW-0378">Hydrolase</keyword>
<dbReference type="InterPro" id="IPR018946">
    <property type="entry name" value="PhoD-like_MPP"/>
</dbReference>
<feature type="domain" description="Sulfatase N-terminal" evidence="3">
    <location>
        <begin position="53"/>
        <end position="378"/>
    </location>
</feature>
<dbReference type="EC" id="3.1.6.1" evidence="5"/>
<dbReference type="Gene3D" id="3.40.720.10">
    <property type="entry name" value="Alkaline Phosphatase, subunit A"/>
    <property type="match status" value="1"/>
</dbReference>
<dbReference type="CDD" id="cd16146">
    <property type="entry name" value="ARS_like"/>
    <property type="match status" value="1"/>
</dbReference>
<protein>
    <submittedName>
        <fullName evidence="5">Arylsulfatase</fullName>
        <ecNumber evidence="5">3.1.6.1</ecNumber>
    </submittedName>
</protein>
<dbReference type="InterPro" id="IPR017850">
    <property type="entry name" value="Alkaline_phosphatase_core_sf"/>
</dbReference>
<dbReference type="InterPro" id="IPR000917">
    <property type="entry name" value="Sulfatase_N"/>
</dbReference>
<reference evidence="5 6" key="1">
    <citation type="submission" date="2019-03" db="EMBL/GenBank/DDBJ databases">
        <title>Deep-cultivation of Planctomycetes and their phenomic and genomic characterization uncovers novel biology.</title>
        <authorList>
            <person name="Wiegand S."/>
            <person name="Jogler M."/>
            <person name="Boedeker C."/>
            <person name="Pinto D."/>
            <person name="Vollmers J."/>
            <person name="Rivas-Marin E."/>
            <person name="Kohn T."/>
            <person name="Peeters S.H."/>
            <person name="Heuer A."/>
            <person name="Rast P."/>
            <person name="Oberbeckmann S."/>
            <person name="Bunk B."/>
            <person name="Jeske O."/>
            <person name="Meyerdierks A."/>
            <person name="Storesund J.E."/>
            <person name="Kallscheuer N."/>
            <person name="Luecker S."/>
            <person name="Lage O.M."/>
            <person name="Pohl T."/>
            <person name="Merkel B.J."/>
            <person name="Hornburger P."/>
            <person name="Mueller R.-W."/>
            <person name="Bruemmer F."/>
            <person name="Labrenz M."/>
            <person name="Spormann A.M."/>
            <person name="Op den Camp H."/>
            <person name="Overmann J."/>
            <person name="Amann R."/>
            <person name="Jetten M.S.M."/>
            <person name="Mascher T."/>
            <person name="Medema M.H."/>
            <person name="Devos D.P."/>
            <person name="Kaster A.-K."/>
            <person name="Ovreas L."/>
            <person name="Rohde M."/>
            <person name="Galperin M.Y."/>
            <person name="Jogler C."/>
        </authorList>
    </citation>
    <scope>NUCLEOTIDE SEQUENCE [LARGE SCALE GENOMIC DNA]</scope>
    <source>
        <strain evidence="5 6">Enr13</strain>
    </source>
</reference>
<feature type="domain" description="PhoD-like phosphatase metallophosphatase" evidence="4">
    <location>
        <begin position="727"/>
        <end position="1018"/>
    </location>
</feature>
<proteinExistence type="inferred from homology"/>
<sequence>MIFSSFRHSAGNGLLFDHLLPERLAMVPVAACVVLIASVVGQSARGAVTGVRPNVVLIMTDDQGYGDMSCHGDPHLQTPHLDALHAQSIRFTDFHVSPYCTPTRAALMTGRYPARTGAYRTSSGRTSLHPREKTLADLFSQNGYSTGMFGKWHLGDCAPSRPMDCGFDRSVWHRCGGLTQISDYWTNDYFDDTYLVGDRWKPFEGYCTDVWFDEAMNFMSEASRDAGGNKPFFVYLATNAPHGPYLVADKWKQPFLDAGLPKTQAAFKGMVANFDWNLGRLLRWMETEQLADNTVLIFLTDNGTSAGTIFGKGGRITGWPVDARENAGRRGGKSSAYDGGHHVPLFIRWPKGNLGSPRGIDTLAAHLDLTPTLIDLCGLTRPADWPALDGRSLVPLISPLNPNRHANPDWPERVLHSQMHGGNGYVKPGDPWEIGVAMTQRWHLVEGRELYDMQNDPTQRNNVAEDHPDVFASLNQAHLDWFDSVKTGMQPTRILIGSERENPTHLTSQEWVMSGGNPPWAHAHVVKRMIANGPWWIEVAEAGNYRFSLSRWPDYLERPIDSTAAGIEIAGRTMERPIEDPGQATSAEFELELPAGPCELSTWLVTPEGKRHGAYFVTVTRLPNADDQTPAVLWTQYGLSDGTVKLTAHTDASPLHPSDATVRLQLYRQNQWSTEAEAPVDPLTSMATFRLEDWDPTQSVPYRVVSGQSRWQGVIRKEPTDQPVVKLMVVACVNDKFFPYTEAVAQMIGQAPDLVFFAGDQIYESNAGGEVITPQDESEVAAGMANYLAKWRKFGLIFRDLLKDRPSIMITDDHDVYANDLWGDGGRRMTGDRTTGGYPADPMWVNAVELTQTAHLPDPASPGPWGDGINAYFTSLDYGGVSLAILEDRKFKSPPSEVLSAAIEDPESDAPNRTLEVIMDPAFDAAKLDRPDLQLLGQAQEDFVRTWARRVEQRKQLAAVLNQSPLVNIANYDTRFGDMDSNGWPQSARDRALRAIAPSQAVMLSGDIHYGTLAQLAIEDWGDGPWSFSVPAFASEQNRRWGPSEAAQGREIPGIEGSGNHHDRFGNKLTVAATAPGKQGYGMVLFDKPNSRITLQLHTLNSDRKPDQEQIPGWPLTLDVRHRQVE</sequence>
<dbReference type="KEGG" id="snep:Enr13x_58900"/>
<keyword evidence="6" id="KW-1185">Reference proteome</keyword>
<dbReference type="InterPro" id="IPR038607">
    <property type="entry name" value="PhoD-like_sf"/>
</dbReference>
<evidence type="ECO:0000313" key="6">
    <source>
        <dbReference type="Proteomes" id="UP000319004"/>
    </source>
</evidence>
<evidence type="ECO:0000259" key="4">
    <source>
        <dbReference type="Pfam" id="PF09423"/>
    </source>
</evidence>
<dbReference type="GO" id="GO:0004065">
    <property type="term" value="F:arylsulfatase activity"/>
    <property type="evidence" value="ECO:0007669"/>
    <property type="project" value="UniProtKB-EC"/>
</dbReference>
<name>A0A518HYQ6_9BACT</name>
<dbReference type="Pfam" id="PF00884">
    <property type="entry name" value="Sulfatase"/>
    <property type="match status" value="1"/>
</dbReference>
<dbReference type="AlphaFoldDB" id="A0A518HYQ6"/>
<evidence type="ECO:0000313" key="5">
    <source>
        <dbReference type="EMBL" id="QDV45986.1"/>
    </source>
</evidence>
<dbReference type="PANTHER" id="PTHR42693:SF53">
    <property type="entry name" value="ENDO-4-O-SULFATASE"/>
    <property type="match status" value="1"/>
</dbReference>
<dbReference type="SUPFAM" id="SSF53649">
    <property type="entry name" value="Alkaline phosphatase-like"/>
    <property type="match status" value="1"/>
</dbReference>
<gene>
    <name evidence="5" type="primary">atsA_69</name>
    <name evidence="5" type="ORF">Enr13x_58900</name>
</gene>
<dbReference type="Gene3D" id="3.60.21.70">
    <property type="entry name" value="PhoD-like phosphatase"/>
    <property type="match status" value="1"/>
</dbReference>
<organism evidence="5 6">
    <name type="scientific">Stieleria neptunia</name>
    <dbReference type="NCBI Taxonomy" id="2527979"/>
    <lineage>
        <taxon>Bacteria</taxon>
        <taxon>Pseudomonadati</taxon>
        <taxon>Planctomycetota</taxon>
        <taxon>Planctomycetia</taxon>
        <taxon>Pirellulales</taxon>
        <taxon>Pirellulaceae</taxon>
        <taxon>Stieleria</taxon>
    </lineage>
</organism>
<dbReference type="SUPFAM" id="SSF56300">
    <property type="entry name" value="Metallo-dependent phosphatases"/>
    <property type="match status" value="1"/>
</dbReference>
<dbReference type="RefSeq" id="WP_145390187.1">
    <property type="nucleotide sequence ID" value="NZ_CP037423.1"/>
</dbReference>
<accession>A0A518HYQ6</accession>
<evidence type="ECO:0000259" key="3">
    <source>
        <dbReference type="Pfam" id="PF00884"/>
    </source>
</evidence>
<evidence type="ECO:0000256" key="2">
    <source>
        <dbReference type="ARBA" id="ARBA00022801"/>
    </source>
</evidence>
<dbReference type="EMBL" id="CP037423">
    <property type="protein sequence ID" value="QDV45986.1"/>
    <property type="molecule type" value="Genomic_DNA"/>
</dbReference>
<dbReference type="Proteomes" id="UP000319004">
    <property type="component" value="Chromosome"/>
</dbReference>
<comment type="similarity">
    <text evidence="1">Belongs to the sulfatase family.</text>
</comment>
<evidence type="ECO:0000256" key="1">
    <source>
        <dbReference type="ARBA" id="ARBA00008779"/>
    </source>
</evidence>
<dbReference type="Pfam" id="PF09423">
    <property type="entry name" value="PhoD"/>
    <property type="match status" value="1"/>
</dbReference>
<dbReference type="InterPro" id="IPR050738">
    <property type="entry name" value="Sulfatase"/>
</dbReference>